<dbReference type="RefSeq" id="WP_116708278.1">
    <property type="nucleotide sequence ID" value="NZ_QEKW01000005.1"/>
</dbReference>
<organism evidence="2 3">
    <name type="scientific">Actinomycetospora cinnamomea</name>
    <dbReference type="NCBI Taxonomy" id="663609"/>
    <lineage>
        <taxon>Bacteria</taxon>
        <taxon>Bacillati</taxon>
        <taxon>Actinomycetota</taxon>
        <taxon>Actinomycetes</taxon>
        <taxon>Pseudonocardiales</taxon>
        <taxon>Pseudonocardiaceae</taxon>
        <taxon>Actinomycetospora</taxon>
    </lineage>
</organism>
<dbReference type="AlphaFoldDB" id="A0A2U1FCT7"/>
<keyword evidence="3" id="KW-1185">Reference proteome</keyword>
<dbReference type="NCBIfam" id="TIGR01764">
    <property type="entry name" value="excise"/>
    <property type="match status" value="1"/>
</dbReference>
<proteinExistence type="predicted"/>
<comment type="caution">
    <text evidence="2">The sequence shown here is derived from an EMBL/GenBank/DDBJ whole genome shotgun (WGS) entry which is preliminary data.</text>
</comment>
<evidence type="ECO:0000313" key="3">
    <source>
        <dbReference type="Proteomes" id="UP000245639"/>
    </source>
</evidence>
<protein>
    <submittedName>
        <fullName evidence="2">Excisionase family DNA binding protein</fullName>
    </submittedName>
</protein>
<dbReference type="EMBL" id="QEKW01000005">
    <property type="protein sequence ID" value="PVZ10011.1"/>
    <property type="molecule type" value="Genomic_DNA"/>
</dbReference>
<dbReference type="OrthoDB" id="3789542at2"/>
<dbReference type="Pfam" id="PF12728">
    <property type="entry name" value="HTH_17"/>
    <property type="match status" value="1"/>
</dbReference>
<dbReference type="InterPro" id="IPR041657">
    <property type="entry name" value="HTH_17"/>
</dbReference>
<evidence type="ECO:0000259" key="1">
    <source>
        <dbReference type="Pfam" id="PF12728"/>
    </source>
</evidence>
<dbReference type="GO" id="GO:0003677">
    <property type="term" value="F:DNA binding"/>
    <property type="evidence" value="ECO:0007669"/>
    <property type="project" value="InterPro"/>
</dbReference>
<accession>A0A2U1FCT7</accession>
<dbReference type="InterPro" id="IPR010093">
    <property type="entry name" value="SinI_DNA-bd"/>
</dbReference>
<dbReference type="Proteomes" id="UP000245639">
    <property type="component" value="Unassembled WGS sequence"/>
</dbReference>
<name>A0A2U1FCT7_9PSEU</name>
<gene>
    <name evidence="2" type="ORF">C8D89_10587</name>
</gene>
<sequence>MDALLFTAEEAAELLKISRCKVYDLLRNHDLRSVKIGGSRRIPRASLEEYVARLVDAQAVV</sequence>
<reference evidence="2 3" key="1">
    <citation type="submission" date="2018-04" db="EMBL/GenBank/DDBJ databases">
        <title>Genomic Encyclopedia of Type Strains, Phase IV (KMG-IV): sequencing the most valuable type-strain genomes for metagenomic binning, comparative biology and taxonomic classification.</title>
        <authorList>
            <person name="Goeker M."/>
        </authorList>
    </citation>
    <scope>NUCLEOTIDE SEQUENCE [LARGE SCALE GENOMIC DNA]</scope>
    <source>
        <strain evidence="2 3">DSM 45771</strain>
    </source>
</reference>
<feature type="domain" description="Helix-turn-helix" evidence="1">
    <location>
        <begin position="5"/>
        <end position="53"/>
    </location>
</feature>
<evidence type="ECO:0000313" key="2">
    <source>
        <dbReference type="EMBL" id="PVZ10011.1"/>
    </source>
</evidence>